<name>A0ABN3S512_9ACTN</name>
<evidence type="ECO:0000313" key="4">
    <source>
        <dbReference type="Proteomes" id="UP001501666"/>
    </source>
</evidence>
<keyword evidence="2" id="KW-1133">Transmembrane helix</keyword>
<feature type="compositionally biased region" description="Gly residues" evidence="1">
    <location>
        <begin position="1"/>
        <end position="19"/>
    </location>
</feature>
<keyword evidence="4" id="KW-1185">Reference proteome</keyword>
<dbReference type="EMBL" id="BAAATE010000011">
    <property type="protein sequence ID" value="GAA2668116.1"/>
    <property type="molecule type" value="Genomic_DNA"/>
</dbReference>
<keyword evidence="2" id="KW-0812">Transmembrane</keyword>
<feature type="transmembrane region" description="Helical" evidence="2">
    <location>
        <begin position="66"/>
        <end position="91"/>
    </location>
</feature>
<keyword evidence="2" id="KW-0472">Membrane</keyword>
<comment type="caution">
    <text evidence="3">The sequence shown here is derived from an EMBL/GenBank/DDBJ whole genome shotgun (WGS) entry which is preliminary data.</text>
</comment>
<protein>
    <submittedName>
        <fullName evidence="3">Uncharacterized protein</fullName>
    </submittedName>
</protein>
<accession>A0ABN3S512</accession>
<feature type="transmembrane region" description="Helical" evidence="2">
    <location>
        <begin position="32"/>
        <end position="54"/>
    </location>
</feature>
<feature type="transmembrane region" description="Helical" evidence="2">
    <location>
        <begin position="98"/>
        <end position="122"/>
    </location>
</feature>
<gene>
    <name evidence="3" type="ORF">GCM10010412_046010</name>
</gene>
<dbReference type="Proteomes" id="UP001501666">
    <property type="component" value="Unassembled WGS sequence"/>
</dbReference>
<sequence>MAGGPAPWGGGPSPWGGGPSPLAAPPRPRANAAAAVIAGILALLTAGILVWFALNEVVYAMGSTGRWSSLVLVNMLAGVISAGALLVAAGFTFARRIVGAWTLCALCVLYAVANLVVAPLVWGTPFGAQLKFLFGFDKINGIAAGLATIFCVPTATMAAIAGSMKSYGPSNATPPRP</sequence>
<organism evidence="3 4">
    <name type="scientific">Nonomuraea recticatena</name>
    <dbReference type="NCBI Taxonomy" id="46178"/>
    <lineage>
        <taxon>Bacteria</taxon>
        <taxon>Bacillati</taxon>
        <taxon>Actinomycetota</taxon>
        <taxon>Actinomycetes</taxon>
        <taxon>Streptosporangiales</taxon>
        <taxon>Streptosporangiaceae</taxon>
        <taxon>Nonomuraea</taxon>
    </lineage>
</organism>
<feature type="region of interest" description="Disordered" evidence="1">
    <location>
        <begin position="1"/>
        <end position="24"/>
    </location>
</feature>
<evidence type="ECO:0000313" key="3">
    <source>
        <dbReference type="EMBL" id="GAA2668116.1"/>
    </source>
</evidence>
<proteinExistence type="predicted"/>
<reference evidence="3 4" key="1">
    <citation type="journal article" date="2019" name="Int. J. Syst. Evol. Microbiol.">
        <title>The Global Catalogue of Microorganisms (GCM) 10K type strain sequencing project: providing services to taxonomists for standard genome sequencing and annotation.</title>
        <authorList>
            <consortium name="The Broad Institute Genomics Platform"/>
            <consortium name="The Broad Institute Genome Sequencing Center for Infectious Disease"/>
            <person name="Wu L."/>
            <person name="Ma J."/>
        </authorList>
    </citation>
    <scope>NUCLEOTIDE SEQUENCE [LARGE SCALE GENOMIC DNA]</scope>
    <source>
        <strain evidence="3 4">JCM 6835</strain>
    </source>
</reference>
<evidence type="ECO:0000256" key="2">
    <source>
        <dbReference type="SAM" id="Phobius"/>
    </source>
</evidence>
<feature type="transmembrane region" description="Helical" evidence="2">
    <location>
        <begin position="142"/>
        <end position="161"/>
    </location>
</feature>
<evidence type="ECO:0000256" key="1">
    <source>
        <dbReference type="SAM" id="MobiDB-lite"/>
    </source>
</evidence>